<dbReference type="InterPro" id="IPR024535">
    <property type="entry name" value="RHGA/B-epi-like_pectate_lyase"/>
</dbReference>
<dbReference type="Gene3D" id="2.160.20.10">
    <property type="entry name" value="Single-stranded right-handed beta-helix, Pectin lyase-like"/>
    <property type="match status" value="1"/>
</dbReference>
<proteinExistence type="predicted"/>
<dbReference type="EMBL" id="BKAW01000003">
    <property type="protein sequence ID" value="GEQ01992.1"/>
    <property type="molecule type" value="Genomic_DNA"/>
</dbReference>
<organism evidence="2 3">
    <name type="scientific">Staphylococcus ureilyticus</name>
    <name type="common">Staphylococcus cohnii subsp. urealyticus</name>
    <dbReference type="NCBI Taxonomy" id="94138"/>
    <lineage>
        <taxon>Bacteria</taxon>
        <taxon>Bacillati</taxon>
        <taxon>Bacillota</taxon>
        <taxon>Bacilli</taxon>
        <taxon>Bacillales</taxon>
        <taxon>Staphylococcaceae</taxon>
        <taxon>Staphylococcus</taxon>
        <taxon>Staphylococcus cohnii species complex</taxon>
    </lineage>
</organism>
<gene>
    <name evidence="2" type="ORF">SCO02_04330</name>
</gene>
<dbReference type="SMART" id="SM00710">
    <property type="entry name" value="PbH1"/>
    <property type="match status" value="11"/>
</dbReference>
<dbReference type="AlphaFoldDB" id="A0AB34AGL3"/>
<accession>A0AB34AGL3</accession>
<evidence type="ECO:0000313" key="3">
    <source>
        <dbReference type="Proteomes" id="UP000321839"/>
    </source>
</evidence>
<dbReference type="Pfam" id="PF12708">
    <property type="entry name" value="Pect-lyase_RHGA_epim"/>
    <property type="match status" value="1"/>
</dbReference>
<evidence type="ECO:0000259" key="1">
    <source>
        <dbReference type="Pfam" id="PF12708"/>
    </source>
</evidence>
<dbReference type="Proteomes" id="UP000321839">
    <property type="component" value="Unassembled WGS sequence"/>
</dbReference>
<dbReference type="InterPro" id="IPR012334">
    <property type="entry name" value="Pectin_lyas_fold"/>
</dbReference>
<dbReference type="InterPro" id="IPR011050">
    <property type="entry name" value="Pectin_lyase_fold/virulence"/>
</dbReference>
<dbReference type="SUPFAM" id="SSF51126">
    <property type="entry name" value="Pectin lyase-like"/>
    <property type="match status" value="2"/>
</dbReference>
<dbReference type="RefSeq" id="WP_103161290.1">
    <property type="nucleotide sequence ID" value="NZ_BKAW01000003.1"/>
</dbReference>
<sequence>MLNLQTNMSNQLDQRWRSETISNFKKILNFNNLIEDKMIYHQIEQLKAHDSKQITHANTTLDKMIIYLLNEVKNLVVGVDGDGVKEVTDARVGQDGTRHDILSQRLFTDFADVYTDINRVEEKISSINIDEYHPDKTGKTDVSDYIQDALNRIHNNGSGTLYIPAGKYLIGKRLIIYENTTVKMDNNAILLRGWGGGFFMNGPSEDAFYGYEGRGNIHFEGGTLDSNYEQIDKFKTTAIDMVILKHAENITFNNVRFRNLISYHCVDANGIRNLTFDNCTFEGFINLAGSSFKEAIQIGEYTAEGIGGAGHHDGTPCKEVSVKNCVFRKSDILDSFDVAIGNHYSVHNIYQEDIKVVGNTFEDIKQVAVRPYKWVNTKITENSFRRCYEGVRISSVGGEDKSANDVNGIPSGSPQAGRLFAINNNSFEEYKKTGVSVFGQQYNDINAPVQNVKITNNFFVSDNNDIGEAIVMTMCDDVHIKDNTISYAYRGVRYKGCINVFIEKNYINNIKTEAVYNEVSPYTGYYAQNKYINILNNLINTTGKNGIYVQYVSYSFIRSNTVSNPNTDNIDGNERGGIYLSNFDTGEVAHNHAYGSDKSFAIRGVGMKNTTIFNNGGSGGIFIDGDDNTKIGYWNVSNYNNIIKTNTKGVY</sequence>
<feature type="domain" description="Rhamnogalacturonase A/B/Epimerase-like pectate lyase" evidence="1">
    <location>
        <begin position="127"/>
        <end position="182"/>
    </location>
</feature>
<reference evidence="2 3" key="1">
    <citation type="submission" date="2019-07" db="EMBL/GenBank/DDBJ databases">
        <title>Whole genome shotgun sequence of Staphylococcus cohnii subsp. urealyticus NBRC 109766.</title>
        <authorList>
            <person name="Hosoyama A."/>
            <person name="Uohara A."/>
            <person name="Ohji S."/>
            <person name="Ichikawa N."/>
        </authorList>
    </citation>
    <scope>NUCLEOTIDE SEQUENCE [LARGE SCALE GENOMIC DNA]</scope>
    <source>
        <strain evidence="2 3">NBRC 109766</strain>
    </source>
</reference>
<dbReference type="InterPro" id="IPR006626">
    <property type="entry name" value="PbH1"/>
</dbReference>
<comment type="caution">
    <text evidence="2">The sequence shown here is derived from an EMBL/GenBank/DDBJ whole genome shotgun (WGS) entry which is preliminary data.</text>
</comment>
<keyword evidence="3" id="KW-1185">Reference proteome</keyword>
<name>A0AB34AGL3_STAUR</name>
<protein>
    <recommendedName>
        <fullName evidence="1">Rhamnogalacturonase A/B/Epimerase-like pectate lyase domain-containing protein</fullName>
    </recommendedName>
</protein>
<evidence type="ECO:0000313" key="2">
    <source>
        <dbReference type="EMBL" id="GEQ01992.1"/>
    </source>
</evidence>